<organism evidence="2 3">
    <name type="scientific">Coemansia thaxteri</name>
    <dbReference type="NCBI Taxonomy" id="2663907"/>
    <lineage>
        <taxon>Eukaryota</taxon>
        <taxon>Fungi</taxon>
        <taxon>Fungi incertae sedis</taxon>
        <taxon>Zoopagomycota</taxon>
        <taxon>Kickxellomycotina</taxon>
        <taxon>Kickxellomycetes</taxon>
        <taxon>Kickxellales</taxon>
        <taxon>Kickxellaceae</taxon>
        <taxon>Coemansia</taxon>
    </lineage>
</organism>
<comment type="caution">
    <text evidence="2">The sequence shown here is derived from an EMBL/GenBank/DDBJ whole genome shotgun (WGS) entry which is preliminary data.</text>
</comment>
<proteinExistence type="predicted"/>
<accession>A0A9W8EH52</accession>
<reference evidence="2" key="1">
    <citation type="submission" date="2022-07" db="EMBL/GenBank/DDBJ databases">
        <title>Phylogenomic reconstructions and comparative analyses of Kickxellomycotina fungi.</title>
        <authorList>
            <person name="Reynolds N.K."/>
            <person name="Stajich J.E."/>
            <person name="Barry K."/>
            <person name="Grigoriev I.V."/>
            <person name="Crous P."/>
            <person name="Smith M.E."/>
        </authorList>
    </citation>
    <scope>NUCLEOTIDE SEQUENCE</scope>
    <source>
        <strain evidence="2">IMI 214461</strain>
    </source>
</reference>
<keyword evidence="3" id="KW-1185">Reference proteome</keyword>
<evidence type="ECO:0000313" key="2">
    <source>
        <dbReference type="EMBL" id="KAJ2001703.1"/>
    </source>
</evidence>
<name>A0A9W8EH52_9FUNG</name>
<feature type="region of interest" description="Disordered" evidence="1">
    <location>
        <begin position="1"/>
        <end position="23"/>
    </location>
</feature>
<dbReference type="EMBL" id="JANBQF010000375">
    <property type="protein sequence ID" value="KAJ2001703.1"/>
    <property type="molecule type" value="Genomic_DNA"/>
</dbReference>
<dbReference type="OrthoDB" id="5599613at2759"/>
<evidence type="ECO:0000256" key="1">
    <source>
        <dbReference type="SAM" id="MobiDB-lite"/>
    </source>
</evidence>
<evidence type="ECO:0000313" key="3">
    <source>
        <dbReference type="Proteomes" id="UP001150907"/>
    </source>
</evidence>
<dbReference type="Proteomes" id="UP001150907">
    <property type="component" value="Unassembled WGS sequence"/>
</dbReference>
<dbReference type="AlphaFoldDB" id="A0A9W8EH52"/>
<gene>
    <name evidence="2" type="ORF">H4R26_003989</name>
</gene>
<protein>
    <submittedName>
        <fullName evidence="2">Uncharacterized protein</fullName>
    </submittedName>
</protein>
<sequence>MSDSDSGEENANAKPISDSAVQDTIPNLSGVDAERIRAQLGANTDSVRSFTRIYLFSSTKWPATAPTAAGFVVNTDAVFKTDDPVEKVFSANACTYRKFMQHALSSQWIKAQASSIESLARTATLPSQIILRVVSELMEGSDRLFRVNASVDFAKLEAIIGLLSNILDSVQAMRDVRDVSRAIYQRLCVINQRISDGVADSIDKTLAKDAVQTLVVRLLMTAVSDSTEQRLSPVYNTSTTLDSWMNSS</sequence>